<dbReference type="AlphaFoldDB" id="A0AAV4VKY2"/>
<organism evidence="2 3">
    <name type="scientific">Caerostris extrusa</name>
    <name type="common">Bark spider</name>
    <name type="synonym">Caerostris bankana</name>
    <dbReference type="NCBI Taxonomy" id="172846"/>
    <lineage>
        <taxon>Eukaryota</taxon>
        <taxon>Metazoa</taxon>
        <taxon>Ecdysozoa</taxon>
        <taxon>Arthropoda</taxon>
        <taxon>Chelicerata</taxon>
        <taxon>Arachnida</taxon>
        <taxon>Araneae</taxon>
        <taxon>Araneomorphae</taxon>
        <taxon>Entelegynae</taxon>
        <taxon>Araneoidea</taxon>
        <taxon>Araneidae</taxon>
        <taxon>Caerostris</taxon>
    </lineage>
</organism>
<evidence type="ECO:0000313" key="2">
    <source>
        <dbReference type="EMBL" id="GIY70975.1"/>
    </source>
</evidence>
<feature type="transmembrane region" description="Helical" evidence="1">
    <location>
        <begin position="56"/>
        <end position="75"/>
    </location>
</feature>
<name>A0AAV4VKY2_CAEEX</name>
<dbReference type="Proteomes" id="UP001054945">
    <property type="component" value="Unassembled WGS sequence"/>
</dbReference>
<keyword evidence="1" id="KW-1133">Transmembrane helix</keyword>
<comment type="caution">
    <text evidence="2">The sequence shown here is derived from an EMBL/GenBank/DDBJ whole genome shotgun (WGS) entry which is preliminary data.</text>
</comment>
<dbReference type="EMBL" id="BPLR01014738">
    <property type="protein sequence ID" value="GIY70975.1"/>
    <property type="molecule type" value="Genomic_DNA"/>
</dbReference>
<proteinExistence type="predicted"/>
<evidence type="ECO:0000256" key="1">
    <source>
        <dbReference type="SAM" id="Phobius"/>
    </source>
</evidence>
<keyword evidence="1" id="KW-0472">Membrane</keyword>
<accession>A0AAV4VKY2</accession>
<keyword evidence="1" id="KW-0812">Transmembrane</keyword>
<evidence type="ECO:0000313" key="3">
    <source>
        <dbReference type="Proteomes" id="UP001054945"/>
    </source>
</evidence>
<protein>
    <submittedName>
        <fullName evidence="2">Uncharacterized protein</fullName>
    </submittedName>
</protein>
<gene>
    <name evidence="2" type="ORF">CEXT_316471</name>
</gene>
<sequence length="89" mass="10145">MPETIRIFYLFAVLPLPPCKTSLLNGHSYVIHRNEMENSGNHGDHLESLSLLIPPLPYFFVLVVVVPQGYSFYLFSAVSCVETQYSWPL</sequence>
<keyword evidence="3" id="KW-1185">Reference proteome</keyword>
<reference evidence="2 3" key="1">
    <citation type="submission" date="2021-06" db="EMBL/GenBank/DDBJ databases">
        <title>Caerostris extrusa draft genome.</title>
        <authorList>
            <person name="Kono N."/>
            <person name="Arakawa K."/>
        </authorList>
    </citation>
    <scope>NUCLEOTIDE SEQUENCE [LARGE SCALE GENOMIC DNA]</scope>
</reference>